<dbReference type="PANTHER" id="PTHR42828:SF3">
    <property type="entry name" value="THREONYLCARBAMOYL-AMP SYNTHASE"/>
    <property type="match status" value="1"/>
</dbReference>
<dbReference type="SUPFAM" id="SSF55821">
    <property type="entry name" value="YrdC/RibB"/>
    <property type="match status" value="1"/>
</dbReference>
<sequence length="207" mass="21859">MSAVVLEVASGRVDARKLARAAARLQPGMVAALPTETNYVLACQLGDKAAIERIRRIRGEGAGKMFSLFLADFAAMGRYAVIDNRAFRLIKDIDHGGYTFILPATKEVPRAFAHKKRKTIGLRLPGDPACRAFLAALDAPLAGCSLQADGESLSELGEKRPWLAKLVDVIVDAGALPGGETTIIDLAADAEASVLRAGVGATDFLDG</sequence>
<name>A0A930UAZ6_9GAMM</name>
<evidence type="ECO:0000313" key="2">
    <source>
        <dbReference type="EMBL" id="MBF2734585.1"/>
    </source>
</evidence>
<dbReference type="Pfam" id="PF01300">
    <property type="entry name" value="Sua5_yciO_yrdC"/>
    <property type="match status" value="1"/>
</dbReference>
<dbReference type="PANTHER" id="PTHR42828">
    <property type="entry name" value="DHBP SYNTHASE RIBB-LIKE ALPHA/BETA DOMAIN-CONTAINING PROTEIN"/>
    <property type="match status" value="1"/>
</dbReference>
<evidence type="ECO:0000313" key="3">
    <source>
        <dbReference type="Proteomes" id="UP000604381"/>
    </source>
</evidence>
<dbReference type="NCBIfam" id="TIGR00057">
    <property type="entry name" value="L-threonylcarbamoyladenylate synthase"/>
    <property type="match status" value="1"/>
</dbReference>
<proteinExistence type="predicted"/>
<dbReference type="GO" id="GO:0003725">
    <property type="term" value="F:double-stranded RNA binding"/>
    <property type="evidence" value="ECO:0007669"/>
    <property type="project" value="InterPro"/>
</dbReference>
<organism evidence="2 3">
    <name type="scientific">Candidatus Amphirhobacter heronislandensis</name>
    <dbReference type="NCBI Taxonomy" id="1732024"/>
    <lineage>
        <taxon>Bacteria</taxon>
        <taxon>Pseudomonadati</taxon>
        <taxon>Pseudomonadota</taxon>
        <taxon>Gammaproteobacteria</taxon>
        <taxon>Candidatus Tethybacterales</taxon>
        <taxon>Candidatus Tethybacteraceae</taxon>
        <taxon>Candidatus Amphirhobacter</taxon>
    </lineage>
</organism>
<protein>
    <submittedName>
        <fullName evidence="2">Threonylcarbamoyl-AMP synthase</fullName>
    </submittedName>
</protein>
<dbReference type="EMBL" id="JADHEI010000009">
    <property type="protein sequence ID" value="MBF2734585.1"/>
    <property type="molecule type" value="Genomic_DNA"/>
</dbReference>
<dbReference type="InterPro" id="IPR052532">
    <property type="entry name" value="SUA5_domain"/>
</dbReference>
<dbReference type="InterPro" id="IPR006070">
    <property type="entry name" value="Sua5-like_dom"/>
</dbReference>
<evidence type="ECO:0000259" key="1">
    <source>
        <dbReference type="PROSITE" id="PS51163"/>
    </source>
</evidence>
<dbReference type="PROSITE" id="PS51163">
    <property type="entry name" value="YRDC"/>
    <property type="match status" value="1"/>
</dbReference>
<dbReference type="AlphaFoldDB" id="A0A930UAZ6"/>
<dbReference type="Gene3D" id="3.90.870.10">
    <property type="entry name" value="DHBP synthase"/>
    <property type="match status" value="1"/>
</dbReference>
<dbReference type="Proteomes" id="UP000604381">
    <property type="component" value="Unassembled WGS sequence"/>
</dbReference>
<feature type="domain" description="YrdC-like" evidence="1">
    <location>
        <begin position="15"/>
        <end position="200"/>
    </location>
</feature>
<gene>
    <name evidence="2" type="ORF">ISN26_00570</name>
</gene>
<keyword evidence="3" id="KW-1185">Reference proteome</keyword>
<dbReference type="InterPro" id="IPR017945">
    <property type="entry name" value="DHBP_synth_RibB-like_a/b_dom"/>
</dbReference>
<reference evidence="2" key="1">
    <citation type="submission" date="2020-10" db="EMBL/GenBank/DDBJ databases">
        <title>An improved Amphimedon queenslandica hologenome assembly reveals how three proteobacterial symbionts can extend the metabolic phenotypic of their marine sponge host.</title>
        <authorList>
            <person name="Degnan B."/>
            <person name="Degnan S."/>
            <person name="Xiang X."/>
        </authorList>
    </citation>
    <scope>NUCLEOTIDE SEQUENCE</scope>
    <source>
        <strain evidence="2">AqS2</strain>
    </source>
</reference>
<comment type="caution">
    <text evidence="2">The sequence shown here is derived from an EMBL/GenBank/DDBJ whole genome shotgun (WGS) entry which is preliminary data.</text>
</comment>
<accession>A0A930UAZ6</accession>